<dbReference type="AlphaFoldDB" id="A0A4V6I766"/>
<keyword evidence="2" id="KW-1185">Reference proteome</keyword>
<proteinExistence type="predicted"/>
<name>A0A4V6I766_STECR</name>
<dbReference type="EMBL" id="CM016762">
    <property type="protein sequence ID" value="TMS33013.1"/>
    <property type="molecule type" value="Genomic_DNA"/>
</dbReference>
<dbReference type="EMBL" id="AZBU02000001">
    <property type="protein sequence ID" value="TMS33013.1"/>
    <property type="molecule type" value="Genomic_DNA"/>
</dbReference>
<reference evidence="1 2" key="1">
    <citation type="journal article" date="2015" name="Genome Biol.">
        <title>Comparative genomics of Steinernema reveals deeply conserved gene regulatory networks.</title>
        <authorList>
            <person name="Dillman A.R."/>
            <person name="Macchietto M."/>
            <person name="Porter C.F."/>
            <person name="Rogers A."/>
            <person name="Williams B."/>
            <person name="Antoshechkin I."/>
            <person name="Lee M.M."/>
            <person name="Goodwin Z."/>
            <person name="Lu X."/>
            <person name="Lewis E.E."/>
            <person name="Goodrich-Blair H."/>
            <person name="Stock S.P."/>
            <person name="Adams B.J."/>
            <person name="Sternberg P.W."/>
            <person name="Mortazavi A."/>
        </authorList>
    </citation>
    <scope>NUCLEOTIDE SEQUENCE [LARGE SCALE GENOMIC DNA]</scope>
    <source>
        <strain evidence="1 2">ALL</strain>
    </source>
</reference>
<gene>
    <name evidence="1" type="ORF">L596_000797</name>
</gene>
<accession>A0A4V6I766</accession>
<sequence length="91" mass="9792">MPVDPLDALAAPTSAASQGLRSSSHVLQENFILCPTVECRIAQPGVRHMSTTQQVMRSAVASAFKVQVLAAELSFIVEVHRDVCVWSALES</sequence>
<protein>
    <submittedName>
        <fullName evidence="1">Uncharacterized protein</fullName>
    </submittedName>
</protein>
<evidence type="ECO:0000313" key="1">
    <source>
        <dbReference type="EMBL" id="TMS33013.1"/>
    </source>
</evidence>
<comment type="caution">
    <text evidence="1">The sequence shown here is derived from an EMBL/GenBank/DDBJ whole genome shotgun (WGS) entry which is preliminary data.</text>
</comment>
<evidence type="ECO:0000313" key="2">
    <source>
        <dbReference type="Proteomes" id="UP000298663"/>
    </source>
</evidence>
<organism evidence="1 2">
    <name type="scientific">Steinernema carpocapsae</name>
    <name type="common">Entomopathogenic nematode</name>
    <dbReference type="NCBI Taxonomy" id="34508"/>
    <lineage>
        <taxon>Eukaryota</taxon>
        <taxon>Metazoa</taxon>
        <taxon>Ecdysozoa</taxon>
        <taxon>Nematoda</taxon>
        <taxon>Chromadorea</taxon>
        <taxon>Rhabditida</taxon>
        <taxon>Tylenchina</taxon>
        <taxon>Panagrolaimomorpha</taxon>
        <taxon>Strongyloidoidea</taxon>
        <taxon>Steinernematidae</taxon>
        <taxon>Steinernema</taxon>
    </lineage>
</organism>
<dbReference type="Proteomes" id="UP000298663">
    <property type="component" value="Chromosome X"/>
</dbReference>
<reference evidence="1 2" key="2">
    <citation type="journal article" date="2019" name="G3 (Bethesda)">
        <title>Hybrid Assembly of the Genome of the Entomopathogenic Nematode Steinernema carpocapsae Identifies the X-Chromosome.</title>
        <authorList>
            <person name="Serra L."/>
            <person name="Macchietto M."/>
            <person name="Macias-Munoz A."/>
            <person name="McGill C.J."/>
            <person name="Rodriguez I.M."/>
            <person name="Rodriguez B."/>
            <person name="Murad R."/>
            <person name="Mortazavi A."/>
        </authorList>
    </citation>
    <scope>NUCLEOTIDE SEQUENCE [LARGE SCALE GENOMIC DNA]</scope>
    <source>
        <strain evidence="1 2">ALL</strain>
    </source>
</reference>